<organism evidence="2">
    <name type="scientific">Rhizobium loti</name>
    <name type="common">Mesorhizobium loti</name>
    <dbReference type="NCBI Taxonomy" id="381"/>
    <lineage>
        <taxon>Bacteria</taxon>
        <taxon>Pseudomonadati</taxon>
        <taxon>Pseudomonadota</taxon>
        <taxon>Alphaproteobacteria</taxon>
        <taxon>Hyphomicrobiales</taxon>
        <taxon>Phyllobacteriaceae</taxon>
        <taxon>Mesorhizobium</taxon>
    </lineage>
</organism>
<dbReference type="Pfam" id="PF13610">
    <property type="entry name" value="DDE_Tnp_IS240"/>
    <property type="match status" value="1"/>
</dbReference>
<dbReference type="InterPro" id="IPR032874">
    <property type="entry name" value="DDE_dom"/>
</dbReference>
<accession>M5AM63</accession>
<feature type="domain" description="DDE" evidence="1">
    <location>
        <begin position="1"/>
        <end position="36"/>
    </location>
</feature>
<sequence>MWRAVDQDGYVRDEIVQTCRNTKAARRLLTRSLKKGVCRQSV</sequence>
<reference evidence="2" key="2">
    <citation type="journal article" date="2013" name="Microbes Environ.">
        <title>Commonalities and Differences among Symbiosis Islands of Three Mesorhizobium loti Strains.</title>
        <authorList>
            <person name="Kasai-Maita H."/>
            <person name="Hirakawa H."/>
            <person name="Nakamura Y."/>
            <person name="Kaneko T."/>
            <person name="Miki K."/>
            <person name="Maruya J."/>
            <person name="Okazaki S."/>
            <person name="Tabata S."/>
            <person name="Saeki K."/>
            <person name="Sato S."/>
        </authorList>
    </citation>
    <scope>NUCLEOTIDE SEQUENCE</scope>
    <source>
        <strain evidence="2">NZP2037</strain>
    </source>
</reference>
<dbReference type="AlphaFoldDB" id="M5AM63"/>
<proteinExistence type="predicted"/>
<evidence type="ECO:0000313" key="2">
    <source>
        <dbReference type="EMBL" id="BAN09929.1"/>
    </source>
</evidence>
<reference evidence="2" key="1">
    <citation type="submission" date="2012-10" db="EMBL/GenBank/DDBJ databases">
        <authorList>
            <person name="Maita H."/>
            <person name="Sato S."/>
        </authorList>
    </citation>
    <scope>NUCLEOTIDE SEQUENCE</scope>
    <source>
        <strain evidence="2">NZP2037</strain>
    </source>
</reference>
<protein>
    <submittedName>
        <fullName evidence="2">Probable transposase</fullName>
    </submittedName>
</protein>
<name>M5AM63_RHILI</name>
<dbReference type="EMBL" id="AP012557">
    <property type="protein sequence ID" value="BAN09929.1"/>
    <property type="molecule type" value="Genomic_DNA"/>
</dbReference>
<evidence type="ECO:0000259" key="1">
    <source>
        <dbReference type="Pfam" id="PF13610"/>
    </source>
</evidence>